<dbReference type="Proteomes" id="UP000054560">
    <property type="component" value="Unassembled WGS sequence"/>
</dbReference>
<protein>
    <submittedName>
        <fullName evidence="1">Uncharacterized protein</fullName>
    </submittedName>
</protein>
<evidence type="ECO:0000313" key="2">
    <source>
        <dbReference type="Proteomes" id="UP000054560"/>
    </source>
</evidence>
<evidence type="ECO:0000313" key="1">
    <source>
        <dbReference type="EMBL" id="KNC79423.1"/>
    </source>
</evidence>
<organism evidence="1 2">
    <name type="scientific">Sphaeroforma arctica JP610</name>
    <dbReference type="NCBI Taxonomy" id="667725"/>
    <lineage>
        <taxon>Eukaryota</taxon>
        <taxon>Ichthyosporea</taxon>
        <taxon>Ichthyophonida</taxon>
        <taxon>Sphaeroforma</taxon>
    </lineage>
</organism>
<gene>
    <name evidence="1" type="ORF">SARC_08177</name>
</gene>
<dbReference type="EMBL" id="KQ242307">
    <property type="protein sequence ID" value="KNC79423.1"/>
    <property type="molecule type" value="Genomic_DNA"/>
</dbReference>
<proteinExistence type="predicted"/>
<dbReference type="AlphaFoldDB" id="A0A0L0FU23"/>
<dbReference type="GeneID" id="25908681"/>
<sequence length="74" mass="8468">MVVKPDTMSVMREIMKQCGKFDEELAVREKSMSQREVDDDAAGNSGKAELILGLLEDTQEWTEQQLEGLRHQQE</sequence>
<name>A0A0L0FU23_9EUKA</name>
<accession>A0A0L0FU23</accession>
<dbReference type="RefSeq" id="XP_014153325.1">
    <property type="nucleotide sequence ID" value="XM_014297850.1"/>
</dbReference>
<reference evidence="1 2" key="1">
    <citation type="submission" date="2011-02" db="EMBL/GenBank/DDBJ databases">
        <title>The Genome Sequence of Sphaeroforma arctica JP610.</title>
        <authorList>
            <consortium name="The Broad Institute Genome Sequencing Platform"/>
            <person name="Russ C."/>
            <person name="Cuomo C."/>
            <person name="Young S.K."/>
            <person name="Zeng Q."/>
            <person name="Gargeya S."/>
            <person name="Alvarado L."/>
            <person name="Berlin A."/>
            <person name="Chapman S.B."/>
            <person name="Chen Z."/>
            <person name="Freedman E."/>
            <person name="Gellesch M."/>
            <person name="Goldberg J."/>
            <person name="Griggs A."/>
            <person name="Gujja S."/>
            <person name="Heilman E."/>
            <person name="Heiman D."/>
            <person name="Howarth C."/>
            <person name="Mehta T."/>
            <person name="Neiman D."/>
            <person name="Pearson M."/>
            <person name="Roberts A."/>
            <person name="Saif S."/>
            <person name="Shea T."/>
            <person name="Shenoy N."/>
            <person name="Sisk P."/>
            <person name="Stolte C."/>
            <person name="Sykes S."/>
            <person name="White J."/>
            <person name="Yandava C."/>
            <person name="Burger G."/>
            <person name="Gray M.W."/>
            <person name="Holland P.W.H."/>
            <person name="King N."/>
            <person name="Lang F.B.F."/>
            <person name="Roger A.J."/>
            <person name="Ruiz-Trillo I."/>
            <person name="Haas B."/>
            <person name="Nusbaum C."/>
            <person name="Birren B."/>
        </authorList>
    </citation>
    <scope>NUCLEOTIDE SEQUENCE [LARGE SCALE GENOMIC DNA]</scope>
    <source>
        <strain evidence="1 2">JP610</strain>
    </source>
</reference>
<keyword evidence="2" id="KW-1185">Reference proteome</keyword>